<feature type="transmembrane region" description="Helical" evidence="1">
    <location>
        <begin position="12"/>
        <end position="34"/>
    </location>
</feature>
<dbReference type="Proteomes" id="UP000595140">
    <property type="component" value="Unassembled WGS sequence"/>
</dbReference>
<dbReference type="AlphaFoldDB" id="A0A484KTQ1"/>
<proteinExistence type="predicted"/>
<accession>A0A484KTQ1</accession>
<keyword evidence="3" id="KW-1185">Reference proteome</keyword>
<keyword evidence="1" id="KW-0812">Transmembrane</keyword>
<feature type="transmembrane region" description="Helical" evidence="1">
    <location>
        <begin position="40"/>
        <end position="62"/>
    </location>
</feature>
<dbReference type="EMBL" id="OOIL02000451">
    <property type="protein sequence ID" value="VFQ65412.1"/>
    <property type="molecule type" value="Genomic_DNA"/>
</dbReference>
<protein>
    <recommendedName>
        <fullName evidence="4">WAT1-related protein</fullName>
    </recommendedName>
</protein>
<evidence type="ECO:0000256" key="1">
    <source>
        <dbReference type="SAM" id="Phobius"/>
    </source>
</evidence>
<keyword evidence="1" id="KW-0472">Membrane</keyword>
<evidence type="ECO:0008006" key="4">
    <source>
        <dbReference type="Google" id="ProtNLM"/>
    </source>
</evidence>
<keyword evidence="1" id="KW-1133">Transmembrane helix</keyword>
<gene>
    <name evidence="2" type="ORF">CCAM_LOCUS7188</name>
</gene>
<evidence type="ECO:0000313" key="3">
    <source>
        <dbReference type="Proteomes" id="UP000595140"/>
    </source>
</evidence>
<reference evidence="2 3" key="1">
    <citation type="submission" date="2018-04" db="EMBL/GenBank/DDBJ databases">
        <authorList>
            <person name="Vogel A."/>
        </authorList>
    </citation>
    <scope>NUCLEOTIDE SEQUENCE [LARGE SCALE GENOMIC DNA]</scope>
</reference>
<dbReference type="OrthoDB" id="670984at2759"/>
<organism evidence="2 3">
    <name type="scientific">Cuscuta campestris</name>
    <dbReference type="NCBI Taxonomy" id="132261"/>
    <lineage>
        <taxon>Eukaryota</taxon>
        <taxon>Viridiplantae</taxon>
        <taxon>Streptophyta</taxon>
        <taxon>Embryophyta</taxon>
        <taxon>Tracheophyta</taxon>
        <taxon>Spermatophyta</taxon>
        <taxon>Magnoliopsida</taxon>
        <taxon>eudicotyledons</taxon>
        <taxon>Gunneridae</taxon>
        <taxon>Pentapetalae</taxon>
        <taxon>asterids</taxon>
        <taxon>lamiids</taxon>
        <taxon>Solanales</taxon>
        <taxon>Convolvulaceae</taxon>
        <taxon>Cuscuteae</taxon>
        <taxon>Cuscuta</taxon>
        <taxon>Cuscuta subgen. Grammica</taxon>
        <taxon>Cuscuta sect. Cleistogrammica</taxon>
    </lineage>
</organism>
<name>A0A484KTQ1_9ASTE</name>
<sequence length="70" mass="7577">MSDVGNGAGHRVVLLGMLLVQAIATGLQLLSKVILGHGTFVFALMTYRHIVATFCVAPVAFVRERVFSLY</sequence>
<evidence type="ECO:0000313" key="2">
    <source>
        <dbReference type="EMBL" id="VFQ65412.1"/>
    </source>
</evidence>